<protein>
    <submittedName>
        <fullName evidence="1">Uncharacterized protein</fullName>
    </submittedName>
</protein>
<evidence type="ECO:0000313" key="1">
    <source>
        <dbReference type="EMBL" id="MDA7419252.1"/>
    </source>
</evidence>
<gene>
    <name evidence="1" type="ORF">PGB34_22995</name>
</gene>
<dbReference type="AlphaFoldDB" id="A0AAE3T1G5"/>
<dbReference type="RefSeq" id="WP_271430453.1">
    <property type="nucleotide sequence ID" value="NZ_JAQIPB010000016.1"/>
</dbReference>
<evidence type="ECO:0000313" key="2">
    <source>
        <dbReference type="Proteomes" id="UP001212602"/>
    </source>
</evidence>
<sequence>MGYAAYREHMGVPRTGSRTVFRVLDVTVACTDAAAVRHQLSGCEGVGVLRCEPLLHDASAETDALRVRLAVRLPATRYFEVLHAVLLCAPQGEIGRLLSWPEHLHRCGVRHE</sequence>
<proteinExistence type="predicted"/>
<accession>A0AAE3T1G5</accession>
<organism evidence="1 2">
    <name type="scientific">Xenophilus arseniciresistens</name>
    <dbReference type="NCBI Taxonomy" id="1283306"/>
    <lineage>
        <taxon>Bacteria</taxon>
        <taxon>Pseudomonadati</taxon>
        <taxon>Pseudomonadota</taxon>
        <taxon>Betaproteobacteria</taxon>
        <taxon>Burkholderiales</taxon>
        <taxon>Comamonadaceae</taxon>
        <taxon>Xenophilus</taxon>
    </lineage>
</organism>
<dbReference type="EMBL" id="JAQIPB010000016">
    <property type="protein sequence ID" value="MDA7419252.1"/>
    <property type="molecule type" value="Genomic_DNA"/>
</dbReference>
<keyword evidence="2" id="KW-1185">Reference proteome</keyword>
<comment type="caution">
    <text evidence="1">The sequence shown here is derived from an EMBL/GenBank/DDBJ whole genome shotgun (WGS) entry which is preliminary data.</text>
</comment>
<reference evidence="1" key="1">
    <citation type="submission" date="2023-01" db="EMBL/GenBank/DDBJ databases">
        <title>Xenophilus mangrovi sp. nov., isolated from soil of Mangrove nature reserve.</title>
        <authorList>
            <person name="Xu S."/>
            <person name="Liu Z."/>
            <person name="Xu Y."/>
        </authorList>
    </citation>
    <scope>NUCLEOTIDE SEQUENCE</scope>
    <source>
        <strain evidence="1">YW8</strain>
    </source>
</reference>
<name>A0AAE3T1G5_9BURK</name>
<dbReference type="Proteomes" id="UP001212602">
    <property type="component" value="Unassembled WGS sequence"/>
</dbReference>